<name>A0A2M4DK53_ANODA</name>
<evidence type="ECO:0000256" key="2">
    <source>
        <dbReference type="SAM" id="Phobius"/>
    </source>
</evidence>
<feature type="region of interest" description="Disordered" evidence="1">
    <location>
        <begin position="41"/>
        <end position="66"/>
    </location>
</feature>
<keyword evidence="2" id="KW-0472">Membrane</keyword>
<accession>A0A2M4DK53</accession>
<feature type="transmembrane region" description="Helical" evidence="2">
    <location>
        <begin position="6"/>
        <end position="25"/>
    </location>
</feature>
<keyword evidence="2" id="KW-0812">Transmembrane</keyword>
<evidence type="ECO:0000313" key="3">
    <source>
        <dbReference type="EMBL" id="MBW77926.1"/>
    </source>
</evidence>
<evidence type="ECO:0000256" key="1">
    <source>
        <dbReference type="SAM" id="MobiDB-lite"/>
    </source>
</evidence>
<proteinExistence type="predicted"/>
<organism evidence="3">
    <name type="scientific">Anopheles darlingi</name>
    <name type="common">Mosquito</name>
    <dbReference type="NCBI Taxonomy" id="43151"/>
    <lineage>
        <taxon>Eukaryota</taxon>
        <taxon>Metazoa</taxon>
        <taxon>Ecdysozoa</taxon>
        <taxon>Arthropoda</taxon>
        <taxon>Hexapoda</taxon>
        <taxon>Insecta</taxon>
        <taxon>Pterygota</taxon>
        <taxon>Neoptera</taxon>
        <taxon>Endopterygota</taxon>
        <taxon>Diptera</taxon>
        <taxon>Nematocera</taxon>
        <taxon>Culicoidea</taxon>
        <taxon>Culicidae</taxon>
        <taxon>Anophelinae</taxon>
        <taxon>Anopheles</taxon>
    </lineage>
</organism>
<dbReference type="EMBL" id="GGFL01013748">
    <property type="protein sequence ID" value="MBW77926.1"/>
    <property type="molecule type" value="Transcribed_RNA"/>
</dbReference>
<reference evidence="3" key="1">
    <citation type="submission" date="2018-01" db="EMBL/GenBank/DDBJ databases">
        <title>An insight into the sialome of Amazonian anophelines.</title>
        <authorList>
            <person name="Ribeiro J.M."/>
            <person name="Scarpassa V."/>
            <person name="Calvo E."/>
        </authorList>
    </citation>
    <scope>NUCLEOTIDE SEQUENCE</scope>
</reference>
<sequence>MAQFTLVVVLLMGSYHLTVSWFVFFSGGLSQPRSLTLTLRQTNKTQKKNQSRHYYAQKGKCHEPRN</sequence>
<keyword evidence="2" id="KW-1133">Transmembrane helix</keyword>
<protein>
    <submittedName>
        <fullName evidence="3">Putative secreted protein</fullName>
    </submittedName>
</protein>
<dbReference type="AlphaFoldDB" id="A0A2M4DK53"/>